<protein>
    <recommendedName>
        <fullName evidence="3">Red chlorophyll catabolite reductase</fullName>
    </recommendedName>
</protein>
<dbReference type="Gene3D" id="3.40.1500.20">
    <property type="match status" value="1"/>
</dbReference>
<evidence type="ECO:0000313" key="1">
    <source>
        <dbReference type="EMBL" id="WND03523.1"/>
    </source>
</evidence>
<evidence type="ECO:0000313" key="2">
    <source>
        <dbReference type="Proteomes" id="UP001268683"/>
    </source>
</evidence>
<dbReference type="AlphaFoldDB" id="A0AA52EH17"/>
<dbReference type="PANTHER" id="PTHR34685:SF2">
    <property type="entry name" value="RED CHLOROPHYLL CATABOLITE REDUCTASE, CHLOROPLASTIC"/>
    <property type="match status" value="1"/>
</dbReference>
<reference evidence="1" key="1">
    <citation type="submission" date="2023-04" db="EMBL/GenBank/DDBJ databases">
        <title>Complete genome sequence of Temperatibacter marinus.</title>
        <authorList>
            <person name="Rong J.-C."/>
            <person name="Yi M.-L."/>
            <person name="Zhao Q."/>
        </authorList>
    </citation>
    <scope>NUCLEOTIDE SEQUENCE</scope>
    <source>
        <strain evidence="1">NBRC 110045</strain>
    </source>
</reference>
<gene>
    <name evidence="1" type="ORF">QGN29_03940</name>
</gene>
<dbReference type="Pfam" id="PF06405">
    <property type="entry name" value="RCC_reductase"/>
    <property type="match status" value="1"/>
</dbReference>
<accession>A0AA52EH17</accession>
<dbReference type="PANTHER" id="PTHR34685">
    <property type="entry name" value="RED CHLOROPHYLL CATABOLITE REDUCTASE, CHLOROPLASTIC"/>
    <property type="match status" value="1"/>
</dbReference>
<dbReference type="KEGG" id="tmk:QGN29_03940"/>
<proteinExistence type="predicted"/>
<sequence length="271" mass="31263">MGEKVLKSVIQQVEERPNENRRSVFNQLWAILAEMREKIDAQFELTKDPCSDEFDDYTKFGDSGTEGSLNAYAGPEIDWFIHSFIGSPESTFTNMHITISPGAQYDVPNFGFALGTLPDLFMYMDYLPRRDYLYDASYADKYYTEVNKEYLELQADERFKPFISHDLYTRIAMTPTAVGYCADVDDAVIEKIRGIAHERLDRWLGWMRDAEKTPLEERAAISKREETIRMTICERDPANALAEKMFGKEPADRMVKTLWGGNRTLPRVGLE</sequence>
<organism evidence="1 2">
    <name type="scientific">Temperatibacter marinus</name>
    <dbReference type="NCBI Taxonomy" id="1456591"/>
    <lineage>
        <taxon>Bacteria</taxon>
        <taxon>Pseudomonadati</taxon>
        <taxon>Pseudomonadota</taxon>
        <taxon>Alphaproteobacteria</taxon>
        <taxon>Kordiimonadales</taxon>
        <taxon>Temperatibacteraceae</taxon>
        <taxon>Temperatibacter</taxon>
    </lineage>
</organism>
<dbReference type="RefSeq" id="WP_310799376.1">
    <property type="nucleotide sequence ID" value="NZ_CP123872.1"/>
</dbReference>
<dbReference type="Proteomes" id="UP001268683">
    <property type="component" value="Chromosome"/>
</dbReference>
<dbReference type="InterPro" id="IPR009439">
    <property type="entry name" value="RCC_reductase"/>
</dbReference>
<keyword evidence="2" id="KW-1185">Reference proteome</keyword>
<evidence type="ECO:0008006" key="3">
    <source>
        <dbReference type="Google" id="ProtNLM"/>
    </source>
</evidence>
<dbReference type="EMBL" id="CP123872">
    <property type="protein sequence ID" value="WND03523.1"/>
    <property type="molecule type" value="Genomic_DNA"/>
</dbReference>
<name>A0AA52EH17_9PROT</name>
<dbReference type="GO" id="GO:0051743">
    <property type="term" value="F:red chlorophyll catabolite reductase activity"/>
    <property type="evidence" value="ECO:0007669"/>
    <property type="project" value="InterPro"/>
</dbReference>